<dbReference type="GO" id="GO:0022857">
    <property type="term" value="F:transmembrane transporter activity"/>
    <property type="evidence" value="ECO:0007669"/>
    <property type="project" value="InterPro"/>
</dbReference>
<keyword evidence="4 9" id="KW-0812">Transmembrane</keyword>
<feature type="transmembrane region" description="Helical" evidence="9">
    <location>
        <begin position="102"/>
        <end position="122"/>
    </location>
</feature>
<dbReference type="PANTHER" id="PTHR31806">
    <property type="entry name" value="PURINE-CYTOSINE PERMEASE FCY2-RELATED"/>
    <property type="match status" value="1"/>
</dbReference>
<feature type="transmembrane region" description="Helical" evidence="9">
    <location>
        <begin position="142"/>
        <end position="165"/>
    </location>
</feature>
<evidence type="ECO:0000256" key="8">
    <source>
        <dbReference type="SAM" id="MobiDB-lite"/>
    </source>
</evidence>
<dbReference type="EMBL" id="LCWF01000064">
    <property type="protein sequence ID" value="KKY23860.1"/>
    <property type="molecule type" value="Genomic_DNA"/>
</dbReference>
<feature type="transmembrane region" description="Helical" evidence="9">
    <location>
        <begin position="276"/>
        <end position="298"/>
    </location>
</feature>
<reference evidence="10 11" key="2">
    <citation type="submission" date="2015-05" db="EMBL/GenBank/DDBJ databases">
        <authorList>
            <person name="Morales-Cruz A."/>
            <person name="Amrine K.C."/>
            <person name="Cantu D."/>
        </authorList>
    </citation>
    <scope>NUCLEOTIDE SEQUENCE [LARGE SCALE GENOMIC DNA]</scope>
    <source>
        <strain evidence="10">UCRPC4</strain>
    </source>
</reference>
<feature type="transmembrane region" description="Helical" evidence="9">
    <location>
        <begin position="68"/>
        <end position="90"/>
    </location>
</feature>
<feature type="transmembrane region" description="Helical" evidence="9">
    <location>
        <begin position="177"/>
        <end position="196"/>
    </location>
</feature>
<keyword evidence="3 7" id="KW-0813">Transport</keyword>
<reference evidence="10 11" key="1">
    <citation type="submission" date="2015-05" db="EMBL/GenBank/DDBJ databases">
        <title>Distinctive expansion of gene families associated with plant cell wall degradation and secondary metabolism in the genomes of grapevine trunk pathogens.</title>
        <authorList>
            <person name="Lawrence D.P."/>
            <person name="Travadon R."/>
            <person name="Rolshausen P.E."/>
            <person name="Baumgartner K."/>
        </authorList>
    </citation>
    <scope>NUCLEOTIDE SEQUENCE [LARGE SCALE GENOMIC DNA]</scope>
    <source>
        <strain evidence="10">UCRPC4</strain>
    </source>
</reference>
<keyword evidence="11" id="KW-1185">Reference proteome</keyword>
<accession>A0A0G2H578</accession>
<feature type="transmembrane region" description="Helical" evidence="9">
    <location>
        <begin position="371"/>
        <end position="393"/>
    </location>
</feature>
<dbReference type="Pfam" id="PF02133">
    <property type="entry name" value="Transp_cyt_pur"/>
    <property type="match status" value="1"/>
</dbReference>
<feature type="transmembrane region" description="Helical" evidence="9">
    <location>
        <begin position="334"/>
        <end position="359"/>
    </location>
</feature>
<evidence type="ECO:0000313" key="11">
    <source>
        <dbReference type="Proteomes" id="UP000053317"/>
    </source>
</evidence>
<evidence type="ECO:0000256" key="5">
    <source>
        <dbReference type="ARBA" id="ARBA00022989"/>
    </source>
</evidence>
<dbReference type="GO" id="GO:0005886">
    <property type="term" value="C:plasma membrane"/>
    <property type="evidence" value="ECO:0007669"/>
    <property type="project" value="TreeGrafter"/>
</dbReference>
<comment type="similarity">
    <text evidence="2 7">Belongs to the purine-cytosine permease (2.A.39) family.</text>
</comment>
<feature type="transmembrane region" description="Helical" evidence="9">
    <location>
        <begin position="208"/>
        <end position="229"/>
    </location>
</feature>
<dbReference type="OrthoDB" id="5428495at2759"/>
<evidence type="ECO:0000256" key="2">
    <source>
        <dbReference type="ARBA" id="ARBA00008974"/>
    </source>
</evidence>
<evidence type="ECO:0000256" key="3">
    <source>
        <dbReference type="ARBA" id="ARBA00022448"/>
    </source>
</evidence>
<name>A0A0G2H578_PHACM</name>
<sequence length="504" mass="54965">MEKTEFNETGASTSDPEKQLDTPAATPEDNSESYPSKKVGWLYKLSNFGVEVRGIEPVPMSEKTDDEYIHVFQFWVSMLTNFLPISTGMLSTLSYGMSLRDASLTIIFFNLLAYAITAWAALMGVRLGFRQMIHARYSYGKYVVCIIILFNMAGIVGFTMISGIISGQTLAAVNGNGLSVSVGIVISGLIGLVVSFMGIRILTYLNDWLWVVTLICTMIITGCGGKHFHEQVAAPAASGPLVMNLGCLIIGFSLTLVGVMSDYTCYYRPDAPTYKIYFYAMVGQWLPTVLLMILGAAIGGAVPNVSSWSDANDLYSVGGVVVAMLEPAGGFGKFIAVLMAFSLIGNIAGSMYSITLNFQMLIPYLVRVPRFLFSIITIAIVIPVGIEAANHFFDSLENFLAIISYWTGCFTAVIMIEHFFFRKRNPANYDASVWSDGKRLPPGIAAGLASLMSIALIVPGMDELWYVGPIAKHTGDIGFEVAFGVTALLYPGLRYLEIKWTGHL</sequence>
<proteinExistence type="inferred from homology"/>
<dbReference type="InterPro" id="IPR026030">
    <property type="entry name" value="Pur-cyt_permease_Fcy2/21/22"/>
</dbReference>
<comment type="caution">
    <text evidence="10">The sequence shown here is derived from an EMBL/GenBank/DDBJ whole genome shotgun (WGS) entry which is preliminary data.</text>
</comment>
<evidence type="ECO:0000256" key="9">
    <source>
        <dbReference type="SAM" id="Phobius"/>
    </source>
</evidence>
<organism evidence="10 11">
    <name type="scientific">Phaeomoniella chlamydospora</name>
    <name type="common">Phaeoacremonium chlamydosporum</name>
    <dbReference type="NCBI Taxonomy" id="158046"/>
    <lineage>
        <taxon>Eukaryota</taxon>
        <taxon>Fungi</taxon>
        <taxon>Dikarya</taxon>
        <taxon>Ascomycota</taxon>
        <taxon>Pezizomycotina</taxon>
        <taxon>Eurotiomycetes</taxon>
        <taxon>Chaetothyriomycetidae</taxon>
        <taxon>Phaeomoniellales</taxon>
        <taxon>Phaeomoniellaceae</taxon>
        <taxon>Phaeomoniella</taxon>
    </lineage>
</organism>
<evidence type="ECO:0000256" key="1">
    <source>
        <dbReference type="ARBA" id="ARBA00004141"/>
    </source>
</evidence>
<gene>
    <name evidence="10" type="ORF">UCRPC4_g02673</name>
</gene>
<protein>
    <submittedName>
        <fullName evidence="10">Putative purine-cytosine permease fcy22</fullName>
    </submittedName>
</protein>
<evidence type="ECO:0000256" key="7">
    <source>
        <dbReference type="PIRNR" id="PIRNR002744"/>
    </source>
</evidence>
<dbReference type="PANTHER" id="PTHR31806:SF5">
    <property type="entry name" value="PURINE-CYTOSINE PERMEASE FCY21"/>
    <property type="match status" value="1"/>
</dbReference>
<keyword evidence="5 9" id="KW-1133">Transmembrane helix</keyword>
<feature type="transmembrane region" description="Helical" evidence="9">
    <location>
        <begin position="399"/>
        <end position="420"/>
    </location>
</feature>
<dbReference type="Gene3D" id="1.10.4160.10">
    <property type="entry name" value="Hydantoin permease"/>
    <property type="match status" value="1"/>
</dbReference>
<dbReference type="InterPro" id="IPR001248">
    <property type="entry name" value="Pur-cyt_permease"/>
</dbReference>
<evidence type="ECO:0000313" key="10">
    <source>
        <dbReference type="EMBL" id="KKY23860.1"/>
    </source>
</evidence>
<comment type="subcellular location">
    <subcellularLocation>
        <location evidence="1">Membrane</location>
        <topology evidence="1">Multi-pass membrane protein</topology>
    </subcellularLocation>
</comment>
<evidence type="ECO:0000256" key="4">
    <source>
        <dbReference type="ARBA" id="ARBA00022692"/>
    </source>
</evidence>
<feature type="transmembrane region" description="Helical" evidence="9">
    <location>
        <begin position="440"/>
        <end position="457"/>
    </location>
</feature>
<feature type="transmembrane region" description="Helical" evidence="9">
    <location>
        <begin position="241"/>
        <end position="264"/>
    </location>
</feature>
<dbReference type="PIRSF" id="PIRSF002744">
    <property type="entry name" value="Pur-cyt_permease"/>
    <property type="match status" value="1"/>
</dbReference>
<feature type="transmembrane region" description="Helical" evidence="9">
    <location>
        <begin position="477"/>
        <end position="496"/>
    </location>
</feature>
<dbReference type="AlphaFoldDB" id="A0A0G2H578"/>
<dbReference type="Proteomes" id="UP000053317">
    <property type="component" value="Unassembled WGS sequence"/>
</dbReference>
<feature type="region of interest" description="Disordered" evidence="8">
    <location>
        <begin position="1"/>
        <end position="34"/>
    </location>
</feature>
<evidence type="ECO:0000256" key="6">
    <source>
        <dbReference type="ARBA" id="ARBA00023136"/>
    </source>
</evidence>
<keyword evidence="6 7" id="KW-0472">Membrane</keyword>